<evidence type="ECO:0000256" key="2">
    <source>
        <dbReference type="ARBA" id="ARBA00022692"/>
    </source>
</evidence>
<evidence type="ECO:0000256" key="4">
    <source>
        <dbReference type="ARBA" id="ARBA00023136"/>
    </source>
</evidence>
<sequence length="482" mass="50924">MADLVSNLMGLAPEAILVVAGLVFLLVGAFGGRKISGPVILAIVVTLLVASGVVLKTAPESSLSLFAGALVVDYLAVFGKFSALVAAALSLLLAYQYLRAENRLSSEFGILVLFATVGMMIMVSANDLLSMYMGVEMQSLALYVLAASNRDSLRSSESGLKYFVLGALSSGLLLYGASLIYGFSGTTRFDGIAEIASQSPSIGLMVGIVFLLCGLAFKISAAPFHMWTPDVYEGAPTPVTAFFAVAPKIAAIVLIARILFGPFQHMISDWQQVVIALAVLSMIIGFLGTIMQSNFKRLMAYSSVANMGYALIAIATGTQEGLRSLLFYMGLYLITTIGLFACMLAMRRAEGMVEQIEDLAGLSKTKPALAIVLSMLLFSVAGIPPMAGFFGKYFVFMAAVDANLTWLAIVGAVASVVGAFVYLRLIKIIWFDEAAAPFIPVTISQAGIAGASALLMLPGAIWLLPALYEWARLAAGSLFGHG</sequence>
<feature type="transmembrane region" description="Helical" evidence="5">
    <location>
        <begin position="160"/>
        <end position="182"/>
    </location>
</feature>
<dbReference type="GO" id="GO:0016491">
    <property type="term" value="F:oxidoreductase activity"/>
    <property type="evidence" value="ECO:0007669"/>
    <property type="project" value="UniProtKB-KW"/>
</dbReference>
<comment type="subcellular location">
    <subcellularLocation>
        <location evidence="1">Membrane</location>
        <topology evidence="1">Multi-pass membrane protein</topology>
    </subcellularLocation>
</comment>
<evidence type="ECO:0000259" key="6">
    <source>
        <dbReference type="Pfam" id="PF00361"/>
    </source>
</evidence>
<protein>
    <submittedName>
        <fullName evidence="7">NADH-ubiquinone oxidoreductase chain N</fullName>
        <ecNumber evidence="7">1.6.5.3</ecNumber>
    </submittedName>
</protein>
<feature type="domain" description="NADH:quinone oxidoreductase/Mrp antiporter transmembrane" evidence="6">
    <location>
        <begin position="125"/>
        <end position="417"/>
    </location>
</feature>
<keyword evidence="7" id="KW-0560">Oxidoreductase</keyword>
<feature type="transmembrane region" description="Helical" evidence="5">
    <location>
        <begin position="12"/>
        <end position="31"/>
    </location>
</feature>
<dbReference type="GO" id="GO:0008137">
    <property type="term" value="F:NADH dehydrogenase (ubiquinone) activity"/>
    <property type="evidence" value="ECO:0007669"/>
    <property type="project" value="InterPro"/>
</dbReference>
<dbReference type="GO" id="GO:0016020">
    <property type="term" value="C:membrane"/>
    <property type="evidence" value="ECO:0007669"/>
    <property type="project" value="UniProtKB-SubCell"/>
</dbReference>
<feature type="transmembrane region" description="Helical" evidence="5">
    <location>
        <begin position="325"/>
        <end position="346"/>
    </location>
</feature>
<feature type="transmembrane region" description="Helical" evidence="5">
    <location>
        <begin position="272"/>
        <end position="291"/>
    </location>
</feature>
<organism evidence="7">
    <name type="scientific">hydrothermal vent metagenome</name>
    <dbReference type="NCBI Taxonomy" id="652676"/>
    <lineage>
        <taxon>unclassified sequences</taxon>
        <taxon>metagenomes</taxon>
        <taxon>ecological metagenomes</taxon>
    </lineage>
</organism>
<dbReference type="EMBL" id="UOEE01000281">
    <property type="protein sequence ID" value="VAV99916.1"/>
    <property type="molecule type" value="Genomic_DNA"/>
</dbReference>
<feature type="transmembrane region" description="Helical" evidence="5">
    <location>
        <begin position="367"/>
        <end position="384"/>
    </location>
</feature>
<keyword evidence="3 5" id="KW-1133">Transmembrane helix</keyword>
<feature type="transmembrane region" description="Helical" evidence="5">
    <location>
        <begin position="202"/>
        <end position="227"/>
    </location>
</feature>
<name>A0A3B0SG18_9ZZZZ</name>
<feature type="transmembrane region" description="Helical" evidence="5">
    <location>
        <begin position="438"/>
        <end position="464"/>
    </location>
</feature>
<dbReference type="PANTHER" id="PTHR22773">
    <property type="entry name" value="NADH DEHYDROGENASE"/>
    <property type="match status" value="1"/>
</dbReference>
<evidence type="ECO:0000256" key="5">
    <source>
        <dbReference type="SAM" id="Phobius"/>
    </source>
</evidence>
<keyword evidence="7" id="KW-0830">Ubiquinone</keyword>
<evidence type="ECO:0000313" key="7">
    <source>
        <dbReference type="EMBL" id="VAV99916.1"/>
    </source>
</evidence>
<dbReference type="Pfam" id="PF00361">
    <property type="entry name" value="Proton_antipo_M"/>
    <property type="match status" value="1"/>
</dbReference>
<dbReference type="NCBIfam" id="NF004440">
    <property type="entry name" value="PRK05777.1-3"/>
    <property type="match status" value="1"/>
</dbReference>
<feature type="transmembrane region" description="Helical" evidence="5">
    <location>
        <begin position="38"/>
        <end position="55"/>
    </location>
</feature>
<dbReference type="HAMAP" id="MF_00445">
    <property type="entry name" value="NDH1_NuoN_1"/>
    <property type="match status" value="1"/>
</dbReference>
<dbReference type="EC" id="1.6.5.3" evidence="7"/>
<dbReference type="InterPro" id="IPR010096">
    <property type="entry name" value="NADH-Q_OxRdtase_suN/2"/>
</dbReference>
<dbReference type="InterPro" id="IPR001750">
    <property type="entry name" value="ND/Mrp_TM"/>
</dbReference>
<evidence type="ECO:0000256" key="3">
    <source>
        <dbReference type="ARBA" id="ARBA00022989"/>
    </source>
</evidence>
<keyword evidence="2 5" id="KW-0812">Transmembrane</keyword>
<feature type="transmembrane region" description="Helical" evidence="5">
    <location>
        <begin position="75"/>
        <end position="95"/>
    </location>
</feature>
<accession>A0A3B0SG18</accession>
<evidence type="ECO:0000256" key="1">
    <source>
        <dbReference type="ARBA" id="ARBA00004141"/>
    </source>
</evidence>
<reference evidence="7" key="1">
    <citation type="submission" date="2018-06" db="EMBL/GenBank/DDBJ databases">
        <authorList>
            <person name="Zhirakovskaya E."/>
        </authorList>
    </citation>
    <scope>NUCLEOTIDE SEQUENCE</scope>
</reference>
<feature type="transmembrane region" description="Helical" evidence="5">
    <location>
        <begin position="404"/>
        <end position="426"/>
    </location>
</feature>
<keyword evidence="4 5" id="KW-0472">Membrane</keyword>
<dbReference type="GO" id="GO:0042773">
    <property type="term" value="P:ATP synthesis coupled electron transport"/>
    <property type="evidence" value="ECO:0007669"/>
    <property type="project" value="InterPro"/>
</dbReference>
<gene>
    <name evidence="7" type="ORF">MNBD_ALPHA06-1483</name>
</gene>
<dbReference type="AlphaFoldDB" id="A0A3B0SG18"/>
<proteinExistence type="inferred from homology"/>
<feature type="transmembrane region" description="Helical" evidence="5">
    <location>
        <begin position="239"/>
        <end position="260"/>
    </location>
</feature>
<feature type="transmembrane region" description="Helical" evidence="5">
    <location>
        <begin position="107"/>
        <end position="125"/>
    </location>
</feature>
<dbReference type="NCBIfam" id="TIGR01770">
    <property type="entry name" value="NDH_I_N"/>
    <property type="match status" value="1"/>
</dbReference>